<proteinExistence type="predicted"/>
<dbReference type="RefSeq" id="WP_120348978.1">
    <property type="nucleotide sequence ID" value="NZ_MCAS01000067.1"/>
</dbReference>
<name>A0A3R7HC62_9BURK</name>
<dbReference type="Pfam" id="PF13785">
    <property type="entry name" value="DUF4178"/>
    <property type="match status" value="2"/>
</dbReference>
<feature type="domain" description="DUF4178" evidence="2">
    <location>
        <begin position="56"/>
        <end position="201"/>
    </location>
</feature>
<feature type="compositionally biased region" description="Low complexity" evidence="1">
    <location>
        <begin position="430"/>
        <end position="444"/>
    </location>
</feature>
<accession>A0A3R7HC62</accession>
<comment type="caution">
    <text evidence="3">The sequence shown here is derived from an EMBL/GenBank/DDBJ whole genome shotgun (WGS) entry which is preliminary data.</text>
</comment>
<evidence type="ECO:0000313" key="3">
    <source>
        <dbReference type="EMBL" id="RKF31554.1"/>
    </source>
</evidence>
<dbReference type="InterPro" id="IPR025235">
    <property type="entry name" value="DUF4178"/>
</dbReference>
<dbReference type="OrthoDB" id="228033at2"/>
<gene>
    <name evidence="3" type="ORF">BCY88_12390</name>
</gene>
<feature type="region of interest" description="Disordered" evidence="1">
    <location>
        <begin position="430"/>
        <end position="453"/>
    </location>
</feature>
<evidence type="ECO:0000313" key="4">
    <source>
        <dbReference type="Proteomes" id="UP000283709"/>
    </source>
</evidence>
<protein>
    <recommendedName>
        <fullName evidence="2">DUF4178 domain-containing protein</fullName>
    </recommendedName>
</protein>
<evidence type="ECO:0000259" key="2">
    <source>
        <dbReference type="Pfam" id="PF13785"/>
    </source>
</evidence>
<sequence>MFSTSCPQCGAPLEFRSAAAVMAVCESCRSTLLKRGEAVERIGEMASVFEDYSPLQLGATGLYASRTFTLLGRIQLRYDAGYWTEWYAAFDDGTFAWLSDASGQYAVTTQKDLDGNSSALPPFDSLSPGVPFEFGGKRYLASDIRTAQCVGGEGELPFRVGDGWQARVADFRYEDRFITLDYSDADQQTGKPVVYEGESVELASLACQGLRDEAQIRESAGRYRGELAAFTCPSCGASLDCPAGVANYVICGSCHAGVDCSAEQATLFSKKRSVEAIETALQLGASATFDGAKYTVLGLMRCRTPDAESSWDEYLLHNLERGFLWLVHSEGNWERVDVLNRWPMIGQDGQVLEAGKTYRERERYDAEVMYVAGAFNWRVQVGDKTSITDFAWRDFKMTRETTADEIVWSCAKPLSNSKVAERFGVPELSAETAGGRGAESASGSVTGKSEGPRKGAFGPWPWIATVAMAFINFNKLFEFDGSTVLVIVGMVALWAPEWIWRAVHEDSHVSRKGASRSTSR</sequence>
<evidence type="ECO:0000256" key="1">
    <source>
        <dbReference type="SAM" id="MobiDB-lite"/>
    </source>
</evidence>
<dbReference type="AlphaFoldDB" id="A0A3R7HC62"/>
<organism evidence="3 4">
    <name type="scientific">Paraburkholderia fungorum</name>
    <dbReference type="NCBI Taxonomy" id="134537"/>
    <lineage>
        <taxon>Bacteria</taxon>
        <taxon>Pseudomonadati</taxon>
        <taxon>Pseudomonadota</taxon>
        <taxon>Betaproteobacteria</taxon>
        <taxon>Burkholderiales</taxon>
        <taxon>Burkholderiaceae</taxon>
        <taxon>Paraburkholderia</taxon>
    </lineage>
</organism>
<reference evidence="3 4" key="1">
    <citation type="submission" date="2016-07" db="EMBL/GenBank/DDBJ databases">
        <title>Genome analysis of Burkholderia fungorum ES3-20.</title>
        <authorList>
            <person name="Xu D."/>
            <person name="Yao R."/>
            <person name="Zheng S."/>
        </authorList>
    </citation>
    <scope>NUCLEOTIDE SEQUENCE [LARGE SCALE GENOMIC DNA]</scope>
    <source>
        <strain evidence="3 4">ES3-20</strain>
    </source>
</reference>
<dbReference type="Proteomes" id="UP000283709">
    <property type="component" value="Unassembled WGS sequence"/>
</dbReference>
<dbReference type="EMBL" id="MCAS01000067">
    <property type="protein sequence ID" value="RKF31554.1"/>
    <property type="molecule type" value="Genomic_DNA"/>
</dbReference>
<feature type="domain" description="DUF4178" evidence="2">
    <location>
        <begin position="282"/>
        <end position="414"/>
    </location>
</feature>